<accession>A0A4R1RX05</accession>
<dbReference type="RefSeq" id="WP_132013991.1">
    <property type="nucleotide sequence ID" value="NZ_SLUN01000009.1"/>
</dbReference>
<keyword evidence="4" id="KW-0689">Ribosomal protein</keyword>
<dbReference type="Pfam" id="PF00583">
    <property type="entry name" value="Acetyltransf_1"/>
    <property type="match status" value="1"/>
</dbReference>
<dbReference type="CDD" id="cd04301">
    <property type="entry name" value="NAT_SF"/>
    <property type="match status" value="1"/>
</dbReference>
<evidence type="ECO:0000256" key="1">
    <source>
        <dbReference type="ARBA" id="ARBA00022679"/>
    </source>
</evidence>
<proteinExistence type="predicted"/>
<dbReference type="PANTHER" id="PTHR43877">
    <property type="entry name" value="AMINOALKYLPHOSPHONATE N-ACETYLTRANSFERASE-RELATED-RELATED"/>
    <property type="match status" value="1"/>
</dbReference>
<dbReference type="InterPro" id="IPR000182">
    <property type="entry name" value="GNAT_dom"/>
</dbReference>
<feature type="domain" description="N-acetyltransferase" evidence="3">
    <location>
        <begin position="3"/>
        <end position="157"/>
    </location>
</feature>
<dbReference type="InterPro" id="IPR050832">
    <property type="entry name" value="Bact_Acetyltransf"/>
</dbReference>
<dbReference type="SUPFAM" id="SSF55729">
    <property type="entry name" value="Acyl-CoA N-acyltransferases (Nat)"/>
    <property type="match status" value="1"/>
</dbReference>
<dbReference type="Proteomes" id="UP000295008">
    <property type="component" value="Unassembled WGS sequence"/>
</dbReference>
<keyword evidence="4" id="KW-0687">Ribonucleoprotein</keyword>
<dbReference type="InterPro" id="IPR016181">
    <property type="entry name" value="Acyl_CoA_acyltransferase"/>
</dbReference>
<gene>
    <name evidence="4" type="ORF">EDC14_100927</name>
</gene>
<keyword evidence="1" id="KW-0808">Transferase</keyword>
<dbReference type="GO" id="GO:0005840">
    <property type="term" value="C:ribosome"/>
    <property type="evidence" value="ECO:0007669"/>
    <property type="project" value="UniProtKB-KW"/>
</dbReference>
<dbReference type="AlphaFoldDB" id="A0A4R1RX05"/>
<dbReference type="PANTHER" id="PTHR43877:SF2">
    <property type="entry name" value="AMINOALKYLPHOSPHONATE N-ACETYLTRANSFERASE-RELATED"/>
    <property type="match status" value="1"/>
</dbReference>
<keyword evidence="2" id="KW-0012">Acyltransferase</keyword>
<dbReference type="OrthoDB" id="9789053at2"/>
<protein>
    <submittedName>
        <fullName evidence="4">Ribosomal protein S18 acetylase RimI-like enzyme</fullName>
    </submittedName>
</protein>
<sequence>MSYSIREAQIADADRVVELVVRLLSELDRVPVELDREASRQIYKELIGNPAHRAFIAWDGEKAVGLITVVQSLAIYARGRFGIINEFYVMPEYRSSGIGRLMLEEVEQFGLSRGWQRLEVGAPEREHWSRSIAFYCKEGFVEIGPRLKKLFPGGPPR</sequence>
<reference evidence="4 5" key="1">
    <citation type="submission" date="2019-03" db="EMBL/GenBank/DDBJ databases">
        <title>Genomic Encyclopedia of Type Strains, Phase IV (KMG-IV): sequencing the most valuable type-strain genomes for metagenomic binning, comparative biology and taxonomic classification.</title>
        <authorList>
            <person name="Goeker M."/>
        </authorList>
    </citation>
    <scope>NUCLEOTIDE SEQUENCE [LARGE SCALE GENOMIC DNA]</scope>
    <source>
        <strain evidence="4 5">LX-B</strain>
    </source>
</reference>
<dbReference type="PROSITE" id="PS51186">
    <property type="entry name" value="GNAT"/>
    <property type="match status" value="1"/>
</dbReference>
<dbReference type="EMBL" id="SLUN01000009">
    <property type="protein sequence ID" value="TCL70710.1"/>
    <property type="molecule type" value="Genomic_DNA"/>
</dbReference>
<evidence type="ECO:0000256" key="2">
    <source>
        <dbReference type="ARBA" id="ARBA00023315"/>
    </source>
</evidence>
<evidence type="ECO:0000259" key="3">
    <source>
        <dbReference type="PROSITE" id="PS51186"/>
    </source>
</evidence>
<dbReference type="Gene3D" id="3.40.630.30">
    <property type="match status" value="1"/>
</dbReference>
<comment type="caution">
    <text evidence="4">The sequence shown here is derived from an EMBL/GenBank/DDBJ whole genome shotgun (WGS) entry which is preliminary data.</text>
</comment>
<name>A0A4R1RX05_HYDET</name>
<keyword evidence="5" id="KW-1185">Reference proteome</keyword>
<organism evidence="4 5">
    <name type="scientific">Hydrogenispora ethanolica</name>
    <dbReference type="NCBI Taxonomy" id="1082276"/>
    <lineage>
        <taxon>Bacteria</taxon>
        <taxon>Bacillati</taxon>
        <taxon>Bacillota</taxon>
        <taxon>Hydrogenispora</taxon>
    </lineage>
</organism>
<evidence type="ECO:0000313" key="4">
    <source>
        <dbReference type="EMBL" id="TCL70710.1"/>
    </source>
</evidence>
<evidence type="ECO:0000313" key="5">
    <source>
        <dbReference type="Proteomes" id="UP000295008"/>
    </source>
</evidence>
<dbReference type="GO" id="GO:0016747">
    <property type="term" value="F:acyltransferase activity, transferring groups other than amino-acyl groups"/>
    <property type="evidence" value="ECO:0007669"/>
    <property type="project" value="InterPro"/>
</dbReference>